<evidence type="ECO:0000313" key="1">
    <source>
        <dbReference type="EMBL" id="XCH13024.1"/>
    </source>
</evidence>
<reference evidence="1" key="1">
    <citation type="submission" date="2024-06" db="EMBL/GenBank/DDBJ databases">
        <title>Biodegradation of dimethachlon by Arthrobacter sp. K5: mechanistic insights and ecological implications.</title>
        <authorList>
            <person name="Hu S."/>
            <person name="Lu P."/>
        </authorList>
    </citation>
    <scope>NUCLEOTIDE SEQUENCE</scope>
    <source>
        <strain evidence="1">K5</strain>
    </source>
</reference>
<gene>
    <name evidence="1" type="ORF">ABRP34_08630</name>
</gene>
<organism evidence="1">
    <name type="scientific">Arthrobacter sp. K5</name>
    <dbReference type="NCBI Taxonomy" id="2839623"/>
    <lineage>
        <taxon>Bacteria</taxon>
        <taxon>Bacillati</taxon>
        <taxon>Actinomycetota</taxon>
        <taxon>Actinomycetes</taxon>
        <taxon>Micrococcales</taxon>
        <taxon>Micrococcaceae</taxon>
        <taxon>Arthrobacter</taxon>
    </lineage>
</organism>
<proteinExistence type="predicted"/>
<name>A0AAU8ETR5_9MICC</name>
<dbReference type="EMBL" id="CP159279">
    <property type="protein sequence ID" value="XCH13024.1"/>
    <property type="molecule type" value="Genomic_DNA"/>
</dbReference>
<accession>A0AAU8ETR5</accession>
<protein>
    <submittedName>
        <fullName evidence="1">Uncharacterized protein</fullName>
    </submittedName>
</protein>
<dbReference type="AlphaFoldDB" id="A0AAU8ETR5"/>
<sequence>MAALFFGAGGGAGLATGFYAEPLLAAALGFSTCLCSLVVHESAHLVALRLLLRNGAAGRANYSLANVWITGPRMGGMQNIATAAAGPLFGAACCWLFMLAGIPDWIGLPLAAVHLANLIPPFPDGRMLLLGFGQLILGRGTVPEQRPPGYTRT</sequence>
<dbReference type="RefSeq" id="WP_353712891.1">
    <property type="nucleotide sequence ID" value="NZ_CP159279.1"/>
</dbReference>